<dbReference type="CDD" id="cd06550">
    <property type="entry name" value="TM_ABC_iron-siderophores_like"/>
    <property type="match status" value="1"/>
</dbReference>
<dbReference type="GO" id="GO:0043190">
    <property type="term" value="C:ATP-binding cassette (ABC) transporter complex"/>
    <property type="evidence" value="ECO:0007669"/>
    <property type="project" value="InterPro"/>
</dbReference>
<feature type="transmembrane region" description="Helical" evidence="7">
    <location>
        <begin position="12"/>
        <end position="30"/>
    </location>
</feature>
<protein>
    <submittedName>
        <fullName evidence="8">Metal ABC transporter permease</fullName>
    </submittedName>
</protein>
<dbReference type="InterPro" id="IPR037294">
    <property type="entry name" value="ABC_BtuC-like"/>
</dbReference>
<comment type="similarity">
    <text evidence="2 6">Belongs to the ABC-3 integral membrane protein family.</text>
</comment>
<name>A0AAN0MF46_9ACTN</name>
<evidence type="ECO:0000256" key="2">
    <source>
        <dbReference type="ARBA" id="ARBA00008034"/>
    </source>
</evidence>
<proteinExistence type="inferred from homology"/>
<sequence>MGMLALDFMVRALIAGALTGVMAPAVGTYIVQRRLSLLGDGLGHVAIAGVGLALLTGRAPVPIAIAVTVVGAVAIELLRQSGRASGDVGLAILFYGGLASGVLMAGLAGQGAGTLSQYLFGSLTSVSNPDLAAVAVMAVVVLITALGLSPQLFAVCADEDYARAQGLPTRALNLIIVIMAAVTVAISMRTVGLLLVSALMVVPVATSQNLVLGFRRGLATAMGLGLILALAGVVASYYLDTATGATIVVLGVIVFVGTLPVNSVLERHRRANRLEADEERIFERAEPHDSLSDAHLHPAVLHGDHVDYLHDGHRHAPHGDHFDEH</sequence>
<feature type="transmembrane region" description="Helical" evidence="7">
    <location>
        <begin position="167"/>
        <end position="186"/>
    </location>
</feature>
<keyword evidence="6" id="KW-0813">Transport</keyword>
<feature type="transmembrane region" description="Helical" evidence="7">
    <location>
        <begin position="245"/>
        <end position="265"/>
    </location>
</feature>
<dbReference type="PANTHER" id="PTHR30477:SF0">
    <property type="entry name" value="METAL TRANSPORT SYSTEM MEMBRANE PROTEIN TM_0125-RELATED"/>
    <property type="match status" value="1"/>
</dbReference>
<accession>A0AAN0MF46</accession>
<dbReference type="Proteomes" id="UP001431656">
    <property type="component" value="Chromosome"/>
</dbReference>
<feature type="transmembrane region" description="Helical" evidence="7">
    <location>
        <begin position="61"/>
        <end position="78"/>
    </location>
</feature>
<feature type="transmembrane region" description="Helical" evidence="7">
    <location>
        <begin position="218"/>
        <end position="239"/>
    </location>
</feature>
<keyword evidence="4 7" id="KW-1133">Transmembrane helix</keyword>
<evidence type="ECO:0000256" key="6">
    <source>
        <dbReference type="RuleBase" id="RU003943"/>
    </source>
</evidence>
<dbReference type="RefSeq" id="WP_286266850.1">
    <property type="nucleotide sequence ID" value="NZ_AP028056.1"/>
</dbReference>
<dbReference type="PANTHER" id="PTHR30477">
    <property type="entry name" value="ABC-TRANSPORTER METAL-BINDING PROTEIN"/>
    <property type="match status" value="1"/>
</dbReference>
<dbReference type="Pfam" id="PF00950">
    <property type="entry name" value="ABC-3"/>
    <property type="match status" value="1"/>
</dbReference>
<organism evidence="8 9">
    <name type="scientific">Brooklawnia propionicigenes</name>
    <dbReference type="NCBI Taxonomy" id="3041175"/>
    <lineage>
        <taxon>Bacteria</taxon>
        <taxon>Bacillati</taxon>
        <taxon>Actinomycetota</taxon>
        <taxon>Actinomycetes</taxon>
        <taxon>Propionibacteriales</taxon>
        <taxon>Propionibacteriaceae</taxon>
        <taxon>Brooklawnia</taxon>
    </lineage>
</organism>
<evidence type="ECO:0000313" key="8">
    <source>
        <dbReference type="EMBL" id="BEH00986.1"/>
    </source>
</evidence>
<keyword evidence="5 7" id="KW-0472">Membrane</keyword>
<dbReference type="GO" id="GO:0010043">
    <property type="term" value="P:response to zinc ion"/>
    <property type="evidence" value="ECO:0007669"/>
    <property type="project" value="TreeGrafter"/>
</dbReference>
<evidence type="ECO:0000256" key="3">
    <source>
        <dbReference type="ARBA" id="ARBA00022692"/>
    </source>
</evidence>
<dbReference type="KEGG" id="broo:brsh051_02670"/>
<gene>
    <name evidence="8" type="ORF">brsh051_02670</name>
</gene>
<comment type="subcellular location">
    <subcellularLocation>
        <location evidence="6">Cell membrane</location>
        <topology evidence="6">Multi-pass membrane protein</topology>
    </subcellularLocation>
    <subcellularLocation>
        <location evidence="1">Membrane</location>
        <topology evidence="1">Multi-pass membrane protein</topology>
    </subcellularLocation>
</comment>
<evidence type="ECO:0000256" key="4">
    <source>
        <dbReference type="ARBA" id="ARBA00022989"/>
    </source>
</evidence>
<dbReference type="InterPro" id="IPR001626">
    <property type="entry name" value="ABC_TroCD"/>
</dbReference>
<dbReference type="EMBL" id="AP028056">
    <property type="protein sequence ID" value="BEH00986.1"/>
    <property type="molecule type" value="Genomic_DNA"/>
</dbReference>
<feature type="transmembrane region" description="Helical" evidence="7">
    <location>
        <begin position="192"/>
        <end position="211"/>
    </location>
</feature>
<evidence type="ECO:0000256" key="1">
    <source>
        <dbReference type="ARBA" id="ARBA00004141"/>
    </source>
</evidence>
<dbReference type="GO" id="GO:0055085">
    <property type="term" value="P:transmembrane transport"/>
    <property type="evidence" value="ECO:0007669"/>
    <property type="project" value="InterPro"/>
</dbReference>
<dbReference type="Gene3D" id="1.10.3470.10">
    <property type="entry name" value="ABC transporter involved in vitamin B12 uptake, BtuC"/>
    <property type="match status" value="1"/>
</dbReference>
<dbReference type="AlphaFoldDB" id="A0AAN0MF46"/>
<evidence type="ECO:0000256" key="5">
    <source>
        <dbReference type="ARBA" id="ARBA00023136"/>
    </source>
</evidence>
<feature type="transmembrane region" description="Helical" evidence="7">
    <location>
        <begin position="90"/>
        <end position="111"/>
    </location>
</feature>
<keyword evidence="3 6" id="KW-0812">Transmembrane</keyword>
<keyword evidence="9" id="KW-1185">Reference proteome</keyword>
<dbReference type="SUPFAM" id="SSF81345">
    <property type="entry name" value="ABC transporter involved in vitamin B12 uptake, BtuC"/>
    <property type="match status" value="1"/>
</dbReference>
<evidence type="ECO:0000256" key="7">
    <source>
        <dbReference type="SAM" id="Phobius"/>
    </source>
</evidence>
<evidence type="ECO:0000313" key="9">
    <source>
        <dbReference type="Proteomes" id="UP001431656"/>
    </source>
</evidence>
<feature type="transmembrane region" description="Helical" evidence="7">
    <location>
        <begin position="131"/>
        <end position="155"/>
    </location>
</feature>
<reference evidence="8" key="1">
    <citation type="journal article" date="2024" name="Int. J. Syst. Evol. Microbiol.">
        <title>Brooklawnia propionicigenes sp. nov., a facultatively anaerobic, propionate-producing bacterium isolated from a methanogenic reactor treating waste from cattle farms.</title>
        <authorList>
            <person name="Akita Y."/>
            <person name="Ueki A."/>
            <person name="Tonouchi A."/>
            <person name="Sugawara Y."/>
            <person name="Honma S."/>
            <person name="Kaku N."/>
            <person name="Ueki K."/>
        </authorList>
    </citation>
    <scope>NUCLEOTIDE SEQUENCE</scope>
    <source>
        <strain evidence="8">SH051</strain>
    </source>
</reference>